<dbReference type="Pfam" id="PF00929">
    <property type="entry name" value="RNase_T"/>
    <property type="match status" value="1"/>
</dbReference>
<dbReference type="EMBL" id="VXIV02002501">
    <property type="protein sequence ID" value="KAF6025052.1"/>
    <property type="molecule type" value="Genomic_DNA"/>
</dbReference>
<dbReference type="PANTHER" id="PTHR23044:SF61">
    <property type="entry name" value="3'-5' EXORIBONUCLEASE 1-RELATED"/>
    <property type="match status" value="1"/>
</dbReference>
<name>A0A7J7KR35_BUGNE</name>
<dbReference type="InterPro" id="IPR012337">
    <property type="entry name" value="RNaseH-like_sf"/>
</dbReference>
<dbReference type="Gene3D" id="3.30.420.10">
    <property type="entry name" value="Ribonuclease H-like superfamily/Ribonuclease H"/>
    <property type="match status" value="1"/>
</dbReference>
<evidence type="ECO:0000313" key="5">
    <source>
        <dbReference type="EMBL" id="KAF6025052.1"/>
    </source>
</evidence>
<organism evidence="6 7">
    <name type="scientific">Bugula neritina</name>
    <name type="common">Brown bryozoan</name>
    <name type="synonym">Sertularia neritina</name>
    <dbReference type="NCBI Taxonomy" id="10212"/>
    <lineage>
        <taxon>Eukaryota</taxon>
        <taxon>Metazoa</taxon>
        <taxon>Spiralia</taxon>
        <taxon>Lophotrochozoa</taxon>
        <taxon>Bryozoa</taxon>
        <taxon>Gymnolaemata</taxon>
        <taxon>Cheilostomatida</taxon>
        <taxon>Flustrina</taxon>
        <taxon>Buguloidea</taxon>
        <taxon>Bugulidae</taxon>
        <taxon>Bugula</taxon>
    </lineage>
</organism>
<evidence type="ECO:0000256" key="3">
    <source>
        <dbReference type="ARBA" id="ARBA00022839"/>
    </source>
</evidence>
<keyword evidence="7" id="KW-1185">Reference proteome</keyword>
<dbReference type="PANTHER" id="PTHR23044">
    <property type="entry name" value="3'-5' EXONUCLEASE ERI1-RELATED"/>
    <property type="match status" value="1"/>
</dbReference>
<feature type="domain" description="Exonuclease" evidence="4">
    <location>
        <begin position="46"/>
        <end position="240"/>
    </location>
</feature>
<evidence type="ECO:0000256" key="1">
    <source>
        <dbReference type="ARBA" id="ARBA00022722"/>
    </source>
</evidence>
<dbReference type="CDD" id="cd06133">
    <property type="entry name" value="ERI-1_3'hExo_like"/>
    <property type="match status" value="1"/>
</dbReference>
<dbReference type="AlphaFoldDB" id="A0A7J7KR35"/>
<dbReference type="InterPro" id="IPR036397">
    <property type="entry name" value="RNaseH_sf"/>
</dbReference>
<evidence type="ECO:0000256" key="2">
    <source>
        <dbReference type="ARBA" id="ARBA00022801"/>
    </source>
</evidence>
<dbReference type="OrthoDB" id="448399at2759"/>
<dbReference type="SMART" id="SM00479">
    <property type="entry name" value="EXOIII"/>
    <property type="match status" value="1"/>
</dbReference>
<dbReference type="InterPro" id="IPR047201">
    <property type="entry name" value="ERI-1_3'hExo-like"/>
</dbReference>
<dbReference type="GO" id="GO:0000175">
    <property type="term" value="F:3'-5'-RNA exonuclease activity"/>
    <property type="evidence" value="ECO:0007669"/>
    <property type="project" value="InterPro"/>
</dbReference>
<protein>
    <submittedName>
        <fullName evidence="6">ERI2</fullName>
    </submittedName>
</protein>
<dbReference type="EMBL" id="VXIV02000132">
    <property type="protein sequence ID" value="KAF6040555.1"/>
    <property type="molecule type" value="Genomic_DNA"/>
</dbReference>
<dbReference type="Proteomes" id="UP000593567">
    <property type="component" value="Unassembled WGS sequence"/>
</dbReference>
<keyword evidence="3" id="KW-0269">Exonuclease</keyword>
<evidence type="ECO:0000259" key="4">
    <source>
        <dbReference type="SMART" id="SM00479"/>
    </source>
</evidence>
<dbReference type="GO" id="GO:0003676">
    <property type="term" value="F:nucleic acid binding"/>
    <property type="evidence" value="ECO:0007669"/>
    <property type="project" value="InterPro"/>
</dbReference>
<gene>
    <name evidence="6" type="ORF">EB796_001140</name>
    <name evidence="5" type="ORF">EB796_016629</name>
</gene>
<evidence type="ECO:0000313" key="7">
    <source>
        <dbReference type="Proteomes" id="UP000593567"/>
    </source>
</evidence>
<evidence type="ECO:0000313" key="6">
    <source>
        <dbReference type="EMBL" id="KAF6040555.1"/>
    </source>
</evidence>
<accession>A0A7J7KR35</accession>
<keyword evidence="2" id="KW-0378">Hydrolase</keyword>
<comment type="caution">
    <text evidence="6">The sequence shown here is derived from an EMBL/GenBank/DDBJ whole genome shotgun (WGS) entry which is preliminary data.</text>
</comment>
<reference evidence="6 7" key="2">
    <citation type="submission" date="2020-06" db="EMBL/GenBank/DDBJ databases">
        <title>Draft genome of Bugula neritina, a colonial animal packing powerful symbionts and potential medicines.</title>
        <authorList>
            <person name="Rayko M."/>
        </authorList>
    </citation>
    <scope>NUCLEOTIDE SEQUENCE [LARGE SCALE GENOMIC DNA]</scope>
    <source>
        <strain evidence="6">Kwan_BN1</strain>
    </source>
</reference>
<dbReference type="InterPro" id="IPR051274">
    <property type="entry name" value="3-5_Exoribonuclease"/>
</dbReference>
<dbReference type="InterPro" id="IPR013520">
    <property type="entry name" value="Ribonucl_H"/>
</dbReference>
<reference evidence="6 7" key="1">
    <citation type="submission" date="2019-09" db="EMBL/GenBank/DDBJ databases">
        <authorList>
            <person name="Raiko M."/>
            <person name="Komissarov A."/>
            <person name="Rhodes A."/>
            <person name="Kliver S."/>
            <person name="Lim-Fong G."/>
            <person name="Kwan J."/>
            <person name="O'Brien S.J."/>
            <person name="Lopez J.V."/>
        </authorList>
    </citation>
    <scope>NUCLEOTIDE SEQUENCE [LARGE SCALE GENOMIC DNA]</scope>
    <source>
        <strain evidence="6">Kwan_BN1</strain>
    </source>
</reference>
<sequence>MAKTLELARQFGLFEERYFNSSGTRNVIKSAVSKGTPSSYQQKFTYVVIIDFESTCWNHGERTPSQRNEIIEFPALLVNINTGDILSQFHHYVQPLEQPTLSKFCMELTGITQSQVDEAFPIDIVMAKFRRWMASISTDFSFTFNSGDGELCAFATWTNWDLGICLAEELKRKSIVFPEQMKSWVDLKAVYKKFYSRSPRGLKQSMEEVGLEFEGREHSGIVDSRNTAKLLHKMVSDGCQIGLTKSSS</sequence>
<keyword evidence="1" id="KW-0540">Nuclease</keyword>
<proteinExistence type="predicted"/>
<dbReference type="SUPFAM" id="SSF53098">
    <property type="entry name" value="Ribonuclease H-like"/>
    <property type="match status" value="1"/>
</dbReference>